<evidence type="ECO:0000256" key="9">
    <source>
        <dbReference type="ARBA" id="ARBA00047984"/>
    </source>
</evidence>
<dbReference type="CDD" id="cd17913">
    <property type="entry name" value="DEXQc_Suv3"/>
    <property type="match status" value="1"/>
</dbReference>
<dbReference type="GeneID" id="54483147"/>
<proteinExistence type="predicted"/>
<evidence type="ECO:0000256" key="8">
    <source>
        <dbReference type="ARBA" id="ARBA00023128"/>
    </source>
</evidence>
<dbReference type="Pfam" id="PF12513">
    <property type="entry name" value="SUV3_C"/>
    <property type="match status" value="1"/>
</dbReference>
<evidence type="ECO:0000256" key="1">
    <source>
        <dbReference type="ARBA" id="ARBA00004173"/>
    </source>
</evidence>
<evidence type="ECO:0000256" key="6">
    <source>
        <dbReference type="ARBA" id="ARBA00022840"/>
    </source>
</evidence>
<keyword evidence="6" id="KW-0067">ATP-binding</keyword>
<dbReference type="InterPro" id="IPR055206">
    <property type="entry name" value="DEXQc_SUV3"/>
</dbReference>
<feature type="compositionally biased region" description="Basic and acidic residues" evidence="10">
    <location>
        <begin position="655"/>
        <end position="686"/>
    </location>
</feature>
<evidence type="ECO:0000256" key="3">
    <source>
        <dbReference type="ARBA" id="ARBA00022741"/>
    </source>
</evidence>
<evidence type="ECO:0000313" key="13">
    <source>
        <dbReference type="Proteomes" id="UP000799437"/>
    </source>
</evidence>
<name>A0A6A6VV53_9PEZI</name>
<keyword evidence="5" id="KW-0347">Helicase</keyword>
<dbReference type="EMBL" id="ML996580">
    <property type="protein sequence ID" value="KAF2754442.1"/>
    <property type="molecule type" value="Genomic_DNA"/>
</dbReference>
<dbReference type="Gene3D" id="1.20.58.1080">
    <property type="match status" value="1"/>
</dbReference>
<keyword evidence="4" id="KW-0378">Hydrolase</keyword>
<dbReference type="CDD" id="cd18805">
    <property type="entry name" value="SF2_C_suv3"/>
    <property type="match status" value="1"/>
</dbReference>
<dbReference type="AlphaFoldDB" id="A0A6A6VV53"/>
<dbReference type="SUPFAM" id="SSF52540">
    <property type="entry name" value="P-loop containing nucleoside triphosphate hydrolases"/>
    <property type="match status" value="1"/>
</dbReference>
<protein>
    <recommendedName>
        <fullName evidence="2">RNA helicase</fullName>
        <ecNumber evidence="2">3.6.4.13</ecNumber>
    </recommendedName>
</protein>
<dbReference type="InterPro" id="IPR001650">
    <property type="entry name" value="Helicase_C-like"/>
</dbReference>
<dbReference type="Gene3D" id="3.40.50.300">
    <property type="entry name" value="P-loop containing nucleotide triphosphate hydrolases"/>
    <property type="match status" value="2"/>
</dbReference>
<dbReference type="InterPro" id="IPR022192">
    <property type="entry name" value="SUV3_C"/>
</dbReference>
<dbReference type="InterPro" id="IPR027417">
    <property type="entry name" value="P-loop_NTPase"/>
</dbReference>
<dbReference type="Proteomes" id="UP000799437">
    <property type="component" value="Unassembled WGS sequence"/>
</dbReference>
<sequence>MQRGTDGVKDRLKYAFFDWLLADKFSKKDIQQQQDVTDLRFASEFYVEARSIQRTIHVHVGPTNSGKTYNALKRLEEAGAGIYAGPLRLLAHEVFTRLKAKGLPACLLTGEERRFPTPQEMEEITRSGFTTQNPDTPLISCTVEMVPAGLRVPVAVLDEIQMLGDPDRGWAWTQAFLGLNTEELHVCGEVRTVPLIKELAALVGDRVVVHEYARLSPLAVETKSLGGSLKKLQKGDAVISFSVVAIQRMKREIEKATKKNVAMVYGSLPPEIRAQQARLFNDPNNDYDYLVASDAIGMGLNLSIKRVIFESTIKFNGQQMKPLEISDLKQIGGRAGRYKTAQEAITTAEDVPTDPVIDPDDGFRPGTISKVREESESVVDIIPAPSVSTGGSVTTLDDLDLPLVTHAFQTEAEPLTKAGIRPPNDMVQRFGQYFPNGTPFSYLLQKLYDTLRLPSTFMLCPLKDEISIAEALEPVEGLTLEERNNMCLVPLPPKDENDRLVLQSFGRAIAARSGGGLLDLEAIDLSQLEETTAVIQEPSTRLRKLVQLHKQLVAYLWLSFRFSNVFTTRNLANHVKGLVEAQMEVAIANLRPLNRKKAQERKMKALQSLLEDGQLDQDQSDEDWDFSNEFPGLVGASPHDQVMERQEEWQSQDSENDHKDLVRDAHKDEGIDSQENREDREPREYSGQRTNIGQSEAITPTTL</sequence>
<keyword evidence="7" id="KW-0809">Transit peptide</keyword>
<keyword evidence="13" id="KW-1185">Reference proteome</keyword>
<feature type="compositionally biased region" description="Acidic residues" evidence="10">
    <location>
        <begin position="613"/>
        <end position="626"/>
    </location>
</feature>
<dbReference type="GO" id="GO:0016787">
    <property type="term" value="F:hydrolase activity"/>
    <property type="evidence" value="ECO:0007669"/>
    <property type="project" value="UniProtKB-KW"/>
</dbReference>
<dbReference type="SMART" id="SM00490">
    <property type="entry name" value="HELICc"/>
    <property type="match status" value="1"/>
</dbReference>
<accession>A0A6A6VV53</accession>
<feature type="compositionally biased region" description="Polar residues" evidence="10">
    <location>
        <begin position="687"/>
        <end position="703"/>
    </location>
</feature>
<evidence type="ECO:0000313" key="12">
    <source>
        <dbReference type="EMBL" id="KAF2754442.1"/>
    </source>
</evidence>
<dbReference type="OrthoDB" id="6692397at2759"/>
<evidence type="ECO:0000259" key="11">
    <source>
        <dbReference type="PROSITE" id="PS51194"/>
    </source>
</evidence>
<feature type="domain" description="Helicase C-terminal" evidence="11">
    <location>
        <begin position="224"/>
        <end position="379"/>
    </location>
</feature>
<dbReference type="RefSeq" id="XP_033596893.1">
    <property type="nucleotide sequence ID" value="XM_033742093.1"/>
</dbReference>
<dbReference type="PROSITE" id="PS51194">
    <property type="entry name" value="HELICASE_CTER"/>
    <property type="match status" value="1"/>
</dbReference>
<dbReference type="GO" id="GO:0045025">
    <property type="term" value="C:mitochondrial degradosome"/>
    <property type="evidence" value="ECO:0007669"/>
    <property type="project" value="TreeGrafter"/>
</dbReference>
<dbReference type="Pfam" id="PF00271">
    <property type="entry name" value="Helicase_C"/>
    <property type="match status" value="1"/>
</dbReference>
<gene>
    <name evidence="12" type="ORF">EJ05DRAFT_443544</name>
</gene>
<keyword evidence="3" id="KW-0547">Nucleotide-binding</keyword>
<dbReference type="Gene3D" id="1.20.272.40">
    <property type="match status" value="1"/>
</dbReference>
<dbReference type="EC" id="3.6.4.13" evidence="2"/>
<evidence type="ECO:0000256" key="4">
    <source>
        <dbReference type="ARBA" id="ARBA00022801"/>
    </source>
</evidence>
<comment type="catalytic activity">
    <reaction evidence="9">
        <text>ATP + H2O = ADP + phosphate + H(+)</text>
        <dbReference type="Rhea" id="RHEA:13065"/>
        <dbReference type="ChEBI" id="CHEBI:15377"/>
        <dbReference type="ChEBI" id="CHEBI:15378"/>
        <dbReference type="ChEBI" id="CHEBI:30616"/>
        <dbReference type="ChEBI" id="CHEBI:43474"/>
        <dbReference type="ChEBI" id="CHEBI:456216"/>
        <dbReference type="EC" id="3.6.4.13"/>
    </reaction>
</comment>
<evidence type="ECO:0000256" key="2">
    <source>
        <dbReference type="ARBA" id="ARBA00012552"/>
    </source>
</evidence>
<evidence type="ECO:0000256" key="7">
    <source>
        <dbReference type="ARBA" id="ARBA00022946"/>
    </source>
</evidence>
<dbReference type="PANTHER" id="PTHR12131">
    <property type="entry name" value="ATP-DEPENDENT RNA AND DNA HELICASE"/>
    <property type="match status" value="1"/>
</dbReference>
<reference evidence="12" key="1">
    <citation type="journal article" date="2020" name="Stud. Mycol.">
        <title>101 Dothideomycetes genomes: a test case for predicting lifestyles and emergence of pathogens.</title>
        <authorList>
            <person name="Haridas S."/>
            <person name="Albert R."/>
            <person name="Binder M."/>
            <person name="Bloem J."/>
            <person name="Labutti K."/>
            <person name="Salamov A."/>
            <person name="Andreopoulos B."/>
            <person name="Baker S."/>
            <person name="Barry K."/>
            <person name="Bills G."/>
            <person name="Bluhm B."/>
            <person name="Cannon C."/>
            <person name="Castanera R."/>
            <person name="Culley D."/>
            <person name="Daum C."/>
            <person name="Ezra D."/>
            <person name="Gonzalez J."/>
            <person name="Henrissat B."/>
            <person name="Kuo A."/>
            <person name="Liang C."/>
            <person name="Lipzen A."/>
            <person name="Lutzoni F."/>
            <person name="Magnuson J."/>
            <person name="Mondo S."/>
            <person name="Nolan M."/>
            <person name="Ohm R."/>
            <person name="Pangilinan J."/>
            <person name="Park H.-J."/>
            <person name="Ramirez L."/>
            <person name="Alfaro M."/>
            <person name="Sun H."/>
            <person name="Tritt A."/>
            <person name="Yoshinaga Y."/>
            <person name="Zwiers L.-H."/>
            <person name="Turgeon B."/>
            <person name="Goodwin S."/>
            <person name="Spatafora J."/>
            <person name="Crous P."/>
            <person name="Grigoriev I."/>
        </authorList>
    </citation>
    <scope>NUCLEOTIDE SEQUENCE</scope>
    <source>
        <strain evidence="12">CBS 121739</strain>
    </source>
</reference>
<evidence type="ECO:0000256" key="10">
    <source>
        <dbReference type="SAM" id="MobiDB-lite"/>
    </source>
</evidence>
<dbReference type="InterPro" id="IPR044774">
    <property type="entry name" value="Suv3_DEXQc"/>
</dbReference>
<dbReference type="Pfam" id="PF22527">
    <property type="entry name" value="DEXQc_Suv3"/>
    <property type="match status" value="1"/>
</dbReference>
<organism evidence="12 13">
    <name type="scientific">Pseudovirgaria hyperparasitica</name>
    <dbReference type="NCBI Taxonomy" id="470096"/>
    <lineage>
        <taxon>Eukaryota</taxon>
        <taxon>Fungi</taxon>
        <taxon>Dikarya</taxon>
        <taxon>Ascomycota</taxon>
        <taxon>Pezizomycotina</taxon>
        <taxon>Dothideomycetes</taxon>
        <taxon>Dothideomycetes incertae sedis</taxon>
        <taxon>Acrospermales</taxon>
        <taxon>Acrospermaceae</taxon>
        <taxon>Pseudovirgaria</taxon>
    </lineage>
</organism>
<dbReference type="GO" id="GO:0003724">
    <property type="term" value="F:RNA helicase activity"/>
    <property type="evidence" value="ECO:0007669"/>
    <property type="project" value="UniProtKB-EC"/>
</dbReference>
<feature type="region of interest" description="Disordered" evidence="10">
    <location>
        <begin position="610"/>
        <end position="703"/>
    </location>
</feature>
<dbReference type="InterPro" id="IPR050699">
    <property type="entry name" value="RNA-DNA_Helicase"/>
</dbReference>
<dbReference type="GO" id="GO:0000965">
    <property type="term" value="P:mitochondrial RNA 3'-end processing"/>
    <property type="evidence" value="ECO:0007669"/>
    <property type="project" value="TreeGrafter"/>
</dbReference>
<comment type="subcellular location">
    <subcellularLocation>
        <location evidence="1">Mitochondrion</location>
    </subcellularLocation>
</comment>
<keyword evidence="8" id="KW-0496">Mitochondrion</keyword>
<dbReference type="GO" id="GO:0005524">
    <property type="term" value="F:ATP binding"/>
    <property type="evidence" value="ECO:0007669"/>
    <property type="project" value="UniProtKB-KW"/>
</dbReference>
<dbReference type="PANTHER" id="PTHR12131:SF1">
    <property type="entry name" value="ATP-DEPENDENT RNA HELICASE SUPV3L1, MITOCHONDRIAL-RELATED"/>
    <property type="match status" value="1"/>
</dbReference>
<evidence type="ECO:0000256" key="5">
    <source>
        <dbReference type="ARBA" id="ARBA00022806"/>
    </source>
</evidence>